<dbReference type="SMART" id="SM00939">
    <property type="entry name" value="PepX_C"/>
    <property type="match status" value="1"/>
</dbReference>
<evidence type="ECO:0000256" key="1">
    <source>
        <dbReference type="ARBA" id="ARBA00008645"/>
    </source>
</evidence>
<dbReference type="SUPFAM" id="SSF53474">
    <property type="entry name" value="alpha/beta-Hydrolases"/>
    <property type="match status" value="1"/>
</dbReference>
<evidence type="ECO:0000256" key="2">
    <source>
        <dbReference type="ARBA" id="ARBA00022801"/>
    </source>
</evidence>
<evidence type="ECO:0000313" key="6">
    <source>
        <dbReference type="Proteomes" id="UP001501842"/>
    </source>
</evidence>
<sequence length="517" mass="55676">MRGQIATAAAVTMLGSVLYAGPAHAAGTGYTSSYETIPGHRGTPLKALVYKPKGRGPFPLIVMPASWSLFHAEYAGAAAELASSGYEVIAYTTRGFWDSQGAIEAAGRPDIGDMSRIIDWAVAHADADESRVGAAGISYGGGIPLLASAFDKRIRAVSAMSSWASLAESLYLNQTLNEQGTALLLGVSHVTGRPGNELLEVQDGYLKDEFGHALELISTRGAAAYVDRINANRPAILLSGGWQDGIVPPGQNIDFFNRLTVPKRLMYQAGDHATTDILGAVGLPNDAWTETTRWFDHHLRGVKNGVDKAGAVSLKAGNGGSWRNFTGWSAQAQGTRRYYPRPGEKLGVRFKAWKKTIRTGSGTVADSGVAMATGVAAQAGTHWKIRPSRVKRADGLVLRTPRFGSTTVISGFPRFRTTVTPSGKNTSLFVYLYDEGPGGEARLVTHVPYTLRDVTPGKARTLDLRLQPIRWKLAKGHRLTLVIDTMDVRYRSTSTRRNKITFSSSTTDPSRLTFPVG</sequence>
<dbReference type="EMBL" id="BAAATZ010000003">
    <property type="protein sequence ID" value="GAA2721100.1"/>
    <property type="molecule type" value="Genomic_DNA"/>
</dbReference>
<keyword evidence="2 5" id="KW-0378">Hydrolase</keyword>
<dbReference type="GO" id="GO:0016787">
    <property type="term" value="F:hydrolase activity"/>
    <property type="evidence" value="ECO:0007669"/>
    <property type="project" value="UniProtKB-KW"/>
</dbReference>
<dbReference type="InterPro" id="IPR008979">
    <property type="entry name" value="Galactose-bd-like_sf"/>
</dbReference>
<keyword evidence="3" id="KW-0732">Signal</keyword>
<dbReference type="PANTHER" id="PTHR22946">
    <property type="entry name" value="DIENELACTONE HYDROLASE DOMAIN-CONTAINING PROTEIN-RELATED"/>
    <property type="match status" value="1"/>
</dbReference>
<dbReference type="RefSeq" id="WP_344448998.1">
    <property type="nucleotide sequence ID" value="NZ_BAAATZ010000003.1"/>
</dbReference>
<keyword evidence="6" id="KW-1185">Reference proteome</keyword>
<proteinExistence type="inferred from homology"/>
<feature type="signal peptide" evidence="3">
    <location>
        <begin position="1"/>
        <end position="25"/>
    </location>
</feature>
<evidence type="ECO:0000256" key="3">
    <source>
        <dbReference type="SAM" id="SignalP"/>
    </source>
</evidence>
<dbReference type="Gene3D" id="3.40.50.1820">
    <property type="entry name" value="alpha/beta hydrolase"/>
    <property type="match status" value="1"/>
</dbReference>
<reference evidence="5 6" key="1">
    <citation type="journal article" date="2019" name="Int. J. Syst. Evol. Microbiol.">
        <title>The Global Catalogue of Microorganisms (GCM) 10K type strain sequencing project: providing services to taxonomists for standard genome sequencing and annotation.</title>
        <authorList>
            <consortium name="The Broad Institute Genomics Platform"/>
            <consortium name="The Broad Institute Genome Sequencing Center for Infectious Disease"/>
            <person name="Wu L."/>
            <person name="Ma J."/>
        </authorList>
    </citation>
    <scope>NUCLEOTIDE SEQUENCE [LARGE SCALE GENOMIC DNA]</scope>
    <source>
        <strain evidence="5 6">JCM 8201</strain>
    </source>
</reference>
<dbReference type="InterPro" id="IPR013736">
    <property type="entry name" value="Xaa-Pro_dipept_C"/>
</dbReference>
<evidence type="ECO:0000259" key="4">
    <source>
        <dbReference type="SMART" id="SM00939"/>
    </source>
</evidence>
<dbReference type="InterPro" id="IPR000383">
    <property type="entry name" value="Xaa-Pro-like_dom"/>
</dbReference>
<dbReference type="Proteomes" id="UP001501842">
    <property type="component" value="Unassembled WGS sequence"/>
</dbReference>
<accession>A0ABN3TYM6</accession>
<name>A0ABN3TYM6_9ACTN</name>
<comment type="similarity">
    <text evidence="1">Belongs to the AB hydrolase superfamily.</text>
</comment>
<dbReference type="SUPFAM" id="SSF49785">
    <property type="entry name" value="Galactose-binding domain-like"/>
    <property type="match status" value="1"/>
</dbReference>
<comment type="caution">
    <text evidence="5">The sequence shown here is derived from an EMBL/GenBank/DDBJ whole genome shotgun (WGS) entry which is preliminary data.</text>
</comment>
<dbReference type="Pfam" id="PF08530">
    <property type="entry name" value="PepX_C"/>
    <property type="match status" value="1"/>
</dbReference>
<feature type="chain" id="PRO_5046967621" evidence="3">
    <location>
        <begin position="26"/>
        <end position="517"/>
    </location>
</feature>
<dbReference type="Pfam" id="PF02129">
    <property type="entry name" value="Peptidase_S15"/>
    <property type="match status" value="1"/>
</dbReference>
<feature type="domain" description="Xaa-Pro dipeptidyl-peptidase C-terminal" evidence="4">
    <location>
        <begin position="292"/>
        <end position="513"/>
    </location>
</feature>
<organism evidence="5 6">
    <name type="scientific">Actinocorallia aurantiaca</name>
    <dbReference type="NCBI Taxonomy" id="46204"/>
    <lineage>
        <taxon>Bacteria</taxon>
        <taxon>Bacillati</taxon>
        <taxon>Actinomycetota</taxon>
        <taxon>Actinomycetes</taxon>
        <taxon>Streptosporangiales</taxon>
        <taxon>Thermomonosporaceae</taxon>
        <taxon>Actinocorallia</taxon>
    </lineage>
</organism>
<dbReference type="InterPro" id="IPR050261">
    <property type="entry name" value="FrsA_esterase"/>
</dbReference>
<dbReference type="InterPro" id="IPR029058">
    <property type="entry name" value="AB_hydrolase_fold"/>
</dbReference>
<dbReference type="PANTHER" id="PTHR22946:SF9">
    <property type="entry name" value="POLYKETIDE TRANSFERASE AF380"/>
    <property type="match status" value="1"/>
</dbReference>
<protein>
    <submittedName>
        <fullName evidence="5">CocE/NonD family hydrolase</fullName>
    </submittedName>
</protein>
<dbReference type="Gene3D" id="2.60.120.260">
    <property type="entry name" value="Galactose-binding domain-like"/>
    <property type="match status" value="1"/>
</dbReference>
<evidence type="ECO:0000313" key="5">
    <source>
        <dbReference type="EMBL" id="GAA2721100.1"/>
    </source>
</evidence>
<gene>
    <name evidence="5" type="ORF">GCM10010439_10560</name>
</gene>